<proteinExistence type="inferred from homology"/>
<dbReference type="STRING" id="1076937.SAMN04488120_104106"/>
<reference evidence="17 18" key="1">
    <citation type="submission" date="2016-10" db="EMBL/GenBank/DDBJ databases">
        <authorList>
            <person name="de Groot N.N."/>
        </authorList>
    </citation>
    <scope>NUCLEOTIDE SEQUENCE [LARGE SCALE GENOMIC DNA]</scope>
    <source>
        <strain evidence="17 18">DSM 23609</strain>
    </source>
</reference>
<evidence type="ECO:0000313" key="17">
    <source>
        <dbReference type="EMBL" id="SFF43714.1"/>
    </source>
</evidence>
<evidence type="ECO:0000313" key="18">
    <source>
        <dbReference type="Proteomes" id="UP000199771"/>
    </source>
</evidence>
<keyword evidence="10 12" id="KW-0975">Bacterial flagellum</keyword>
<dbReference type="GO" id="GO:0071973">
    <property type="term" value="P:bacterial-type flagellum-dependent cell motility"/>
    <property type="evidence" value="ECO:0007669"/>
    <property type="project" value="InterPro"/>
</dbReference>
<dbReference type="AlphaFoldDB" id="A0A1I2IN75"/>
<dbReference type="Proteomes" id="UP000199771">
    <property type="component" value="Unassembled WGS sequence"/>
</dbReference>
<evidence type="ECO:0000256" key="2">
    <source>
        <dbReference type="ARBA" id="ARBA00004117"/>
    </source>
</evidence>
<evidence type="ECO:0000256" key="1">
    <source>
        <dbReference type="ARBA" id="ARBA00003820"/>
    </source>
</evidence>
<dbReference type="PRINTS" id="PR01009">
    <property type="entry name" value="FLGMRINGFLIF"/>
</dbReference>
<evidence type="ECO:0000256" key="14">
    <source>
        <dbReference type="SAM" id="Phobius"/>
    </source>
</evidence>
<keyword evidence="17" id="KW-0966">Cell projection</keyword>
<dbReference type="PIRSF" id="PIRSF004862">
    <property type="entry name" value="FliF"/>
    <property type="match status" value="1"/>
</dbReference>
<name>A0A1I2IN75_9GAMM</name>
<evidence type="ECO:0000256" key="7">
    <source>
        <dbReference type="ARBA" id="ARBA00022692"/>
    </source>
</evidence>
<gene>
    <name evidence="17" type="ORF">SAMN04488120_104106</name>
</gene>
<feature type="compositionally biased region" description="Polar residues" evidence="13">
    <location>
        <begin position="311"/>
        <end position="329"/>
    </location>
</feature>
<dbReference type="Pfam" id="PF01514">
    <property type="entry name" value="YscJ_FliF"/>
    <property type="match status" value="1"/>
</dbReference>
<evidence type="ECO:0000256" key="4">
    <source>
        <dbReference type="ARBA" id="ARBA00007971"/>
    </source>
</evidence>
<evidence type="ECO:0000259" key="16">
    <source>
        <dbReference type="Pfam" id="PF08345"/>
    </source>
</evidence>
<sequence>MAQTAQMALPRFVQLKDVPALRQVTLLLGVAFAVALGLWGYRWAQQPVYAPLYSGLADRDAADVAAALRAVGVPFRYEPGSGVVSVPQDQLDQARLSLAEQGLPRSGGIGFEIMQQNQGFGTSQFIENARYQHALETELARTVTSLQPVRAARVHLAIPKPSAFARSEGTPSASVLVELHPGRQLEQSQVASIVHLVASSVAGMPASAVTVIDQYGRLLSNQGGDEGVARSAEQLEHTRRLESDYVRRIHELLAPMLGPGRVSAQVTADMDYSVTEEARETYNPDPAKLRSEQIVEDTTRGSKTAVGIPGATSNQPPQASANPPLNSAVATGDDVHNQSRQMIRNYELDRTVSHTRQSVGRIRRLSVAVLVDHVPRPKPGGNPGETEPVPLSAEELAKVEALVREAVGFNAQRGDSVSVQNAPFVAAELSAPEPLPFWQQPQMREILRQIGGAMLVLVLILFVLRPALRSLLTAPVGVPSAKALPGAIDAGAVQVLGENSPASGHAPAALPAQNSYEQKLQIARSAVVQDPKRVAQVVKNWVAQEG</sequence>
<dbReference type="GO" id="GO:0005886">
    <property type="term" value="C:plasma membrane"/>
    <property type="evidence" value="ECO:0007669"/>
    <property type="project" value="UniProtKB-SubCell"/>
</dbReference>
<comment type="function">
    <text evidence="1 12">The M ring may be actively involved in energy transduction.</text>
</comment>
<feature type="domain" description="Flagellar M-ring N-terminal" evidence="15">
    <location>
        <begin position="45"/>
        <end position="220"/>
    </location>
</feature>
<dbReference type="OrthoDB" id="8554211at2"/>
<dbReference type="Gene3D" id="3.30.300.30">
    <property type="match status" value="1"/>
</dbReference>
<evidence type="ECO:0000256" key="10">
    <source>
        <dbReference type="ARBA" id="ARBA00023143"/>
    </source>
</evidence>
<dbReference type="InterPro" id="IPR006182">
    <property type="entry name" value="FliF_N_dom"/>
</dbReference>
<dbReference type="GO" id="GO:0003774">
    <property type="term" value="F:cytoskeletal motor activity"/>
    <property type="evidence" value="ECO:0007669"/>
    <property type="project" value="InterPro"/>
</dbReference>
<evidence type="ECO:0000256" key="8">
    <source>
        <dbReference type="ARBA" id="ARBA00022989"/>
    </source>
</evidence>
<feature type="region of interest" description="Disordered" evidence="13">
    <location>
        <begin position="296"/>
        <end position="333"/>
    </location>
</feature>
<dbReference type="Gene3D" id="3.30.70.1530">
    <property type="entry name" value="Hypothetical protein rpa1041"/>
    <property type="match status" value="1"/>
</dbReference>
<evidence type="ECO:0000256" key="5">
    <source>
        <dbReference type="ARBA" id="ARBA00017949"/>
    </source>
</evidence>
<feature type="domain" description="Flagellar M-ring C-terminal" evidence="16">
    <location>
        <begin position="253"/>
        <end position="424"/>
    </location>
</feature>
<evidence type="ECO:0000256" key="13">
    <source>
        <dbReference type="SAM" id="MobiDB-lite"/>
    </source>
</evidence>
<comment type="similarity">
    <text evidence="4 12">Belongs to the FliF family.</text>
</comment>
<dbReference type="InterPro" id="IPR013556">
    <property type="entry name" value="Flag_M-ring_C"/>
</dbReference>
<dbReference type="InterPro" id="IPR045851">
    <property type="entry name" value="AMP-bd_C_sf"/>
</dbReference>
<evidence type="ECO:0000256" key="9">
    <source>
        <dbReference type="ARBA" id="ARBA00023136"/>
    </source>
</evidence>
<dbReference type="InterPro" id="IPR000067">
    <property type="entry name" value="FlgMring_FliF"/>
</dbReference>
<evidence type="ECO:0000256" key="3">
    <source>
        <dbReference type="ARBA" id="ARBA00004651"/>
    </source>
</evidence>
<dbReference type="EMBL" id="FOOC01000004">
    <property type="protein sequence ID" value="SFF43714.1"/>
    <property type="molecule type" value="Genomic_DNA"/>
</dbReference>
<keyword evidence="8 14" id="KW-1133">Transmembrane helix</keyword>
<keyword evidence="7 14" id="KW-0812">Transmembrane</keyword>
<protein>
    <recommendedName>
        <fullName evidence="5 12">Flagellar M-ring protein</fullName>
    </recommendedName>
</protein>
<evidence type="ECO:0000256" key="11">
    <source>
        <dbReference type="ARBA" id="ARBA00025936"/>
    </source>
</evidence>
<keyword evidence="18" id="KW-1185">Reference proteome</keyword>
<evidence type="ECO:0000256" key="6">
    <source>
        <dbReference type="ARBA" id="ARBA00022475"/>
    </source>
</evidence>
<organism evidence="17 18">
    <name type="scientific">Fontimonas thermophila</name>
    <dbReference type="NCBI Taxonomy" id="1076937"/>
    <lineage>
        <taxon>Bacteria</taxon>
        <taxon>Pseudomonadati</taxon>
        <taxon>Pseudomonadota</taxon>
        <taxon>Gammaproteobacteria</taxon>
        <taxon>Nevskiales</taxon>
        <taxon>Nevskiaceae</taxon>
        <taxon>Fontimonas</taxon>
    </lineage>
</organism>
<dbReference type="RefSeq" id="WP_091532671.1">
    <property type="nucleotide sequence ID" value="NZ_FOOC01000004.1"/>
</dbReference>
<keyword evidence="17" id="KW-0282">Flagellum</keyword>
<keyword evidence="17" id="KW-0969">Cilium</keyword>
<feature type="transmembrane region" description="Helical" evidence="14">
    <location>
        <begin position="20"/>
        <end position="41"/>
    </location>
</feature>
<evidence type="ECO:0000256" key="12">
    <source>
        <dbReference type="PIRNR" id="PIRNR004862"/>
    </source>
</evidence>
<dbReference type="PANTHER" id="PTHR30046:SF0">
    <property type="entry name" value="FLAGELLAR M-RING PROTEIN"/>
    <property type="match status" value="1"/>
</dbReference>
<accession>A0A1I2IN75</accession>
<keyword evidence="6" id="KW-1003">Cell membrane</keyword>
<evidence type="ECO:0000259" key="15">
    <source>
        <dbReference type="Pfam" id="PF01514"/>
    </source>
</evidence>
<dbReference type="PANTHER" id="PTHR30046">
    <property type="entry name" value="FLAGELLAR M-RING PROTEIN"/>
    <property type="match status" value="1"/>
</dbReference>
<dbReference type="NCBIfam" id="TIGR00206">
    <property type="entry name" value="fliF"/>
    <property type="match status" value="1"/>
</dbReference>
<dbReference type="Pfam" id="PF08345">
    <property type="entry name" value="YscJ_FliF_C"/>
    <property type="match status" value="1"/>
</dbReference>
<comment type="subunit">
    <text evidence="11">The basal body constitutes a major portion of the flagellar organelle and consists of four rings (L,P,S, and M) mounted on a central rod. The M ring is integral to the inner membrane of the cell and may be connected to the flagellar rod via the S ring. The S (supramembrane ring) lies just distal to the M ring. The L and P rings lie in the outer membrane and the periplasmic space, respectively.</text>
</comment>
<dbReference type="InterPro" id="IPR043427">
    <property type="entry name" value="YscJ/FliF"/>
</dbReference>
<dbReference type="GO" id="GO:0009431">
    <property type="term" value="C:bacterial-type flagellum basal body, MS ring"/>
    <property type="evidence" value="ECO:0007669"/>
    <property type="project" value="InterPro"/>
</dbReference>
<keyword evidence="9 14" id="KW-0472">Membrane</keyword>
<comment type="subcellular location">
    <subcellularLocation>
        <location evidence="2 12">Bacterial flagellum basal body</location>
    </subcellularLocation>
    <subcellularLocation>
        <location evidence="3">Cell membrane</location>
        <topology evidence="3">Multi-pass membrane protein</topology>
    </subcellularLocation>
</comment>